<sequence length="437" mass="51503">MSTFNSVKYSLLNSEKSQFNLIFYPVVIIVIVIFLFYSLADAGILTIPEIAPLAHSNLNLNECPLRRWNKIRTDFIPNDDAHKFWQQRGVGRKDNFYHKSPSPFAAYAYKDHIAVTMTNENSYGKQMFCRYFDCMQREIGDPFESSVFPESTVFCAHRVGAEFITLTMTIDKSDYEQPVRIKPRIEQEHFFTVCLASLYGDEPKFIQISDFVEYYKLQGASFIHLYLRNVTKYDRRMLDSYARSGNIEVIQMHDNDWRPDFEWHNAQINDCHFRSKVFSKWTAFLDIDEKIEMLTPKYRRVIDYLKSITDPDISELMFRLRWVQKTADDPPKYINDEQMAENLIYRKFNMTSTKVMSVSLQPKARYKNTRTIIVNSKIALIRHYRNLKLRSFSPLALERINSHGPYVPTRIAPWLDEGLTKNILGRMRFVYGEVCQV</sequence>
<comment type="subcellular location">
    <subcellularLocation>
        <location evidence="1">Membrane</location>
        <topology evidence="1">Single-pass membrane protein</topology>
    </subcellularLocation>
</comment>
<dbReference type="InterPro" id="IPR008166">
    <property type="entry name" value="Glyco_transf_92"/>
</dbReference>
<keyword evidence="3 8" id="KW-0328">Glycosyltransferase</keyword>
<keyword evidence="7 8" id="KW-0472">Membrane</keyword>
<evidence type="ECO:0000256" key="6">
    <source>
        <dbReference type="ARBA" id="ARBA00022989"/>
    </source>
</evidence>
<evidence type="ECO:0000313" key="10">
    <source>
        <dbReference type="Proteomes" id="UP000494206"/>
    </source>
</evidence>
<dbReference type="EMBL" id="CADEPM010000001">
    <property type="protein sequence ID" value="CAB3397038.1"/>
    <property type="molecule type" value="Genomic_DNA"/>
</dbReference>
<keyword evidence="4 8" id="KW-0808">Transferase</keyword>
<protein>
    <recommendedName>
        <fullName evidence="8">Glycosyltransferase family 92 protein</fullName>
        <ecNumber evidence="8">2.4.1.-</ecNumber>
    </recommendedName>
</protein>
<evidence type="ECO:0000256" key="1">
    <source>
        <dbReference type="ARBA" id="ARBA00004167"/>
    </source>
</evidence>
<dbReference type="EC" id="2.4.1.-" evidence="8"/>
<dbReference type="PANTHER" id="PTHR21461:SF8">
    <property type="entry name" value="DOLICHYL-PHOSPHATE-MANNOSE--PROTEIN MANNOSYLTRANSFERASE-RELATED"/>
    <property type="match status" value="1"/>
</dbReference>
<name>A0A8S1E6D1_9PELO</name>
<evidence type="ECO:0000256" key="8">
    <source>
        <dbReference type="RuleBase" id="RU366017"/>
    </source>
</evidence>
<gene>
    <name evidence="9" type="ORF">CBOVIS_LOCUS509</name>
</gene>
<reference evidence="9 10" key="1">
    <citation type="submission" date="2020-04" db="EMBL/GenBank/DDBJ databases">
        <authorList>
            <person name="Laetsch R D."/>
            <person name="Stevens L."/>
            <person name="Kumar S."/>
            <person name="Blaxter L. M."/>
        </authorList>
    </citation>
    <scope>NUCLEOTIDE SEQUENCE [LARGE SCALE GENOMIC DNA]</scope>
</reference>
<dbReference type="PANTHER" id="PTHR21461">
    <property type="entry name" value="GLYCOSYLTRANSFERASE FAMILY 92 PROTEIN"/>
    <property type="match status" value="1"/>
</dbReference>
<organism evidence="9 10">
    <name type="scientific">Caenorhabditis bovis</name>
    <dbReference type="NCBI Taxonomy" id="2654633"/>
    <lineage>
        <taxon>Eukaryota</taxon>
        <taxon>Metazoa</taxon>
        <taxon>Ecdysozoa</taxon>
        <taxon>Nematoda</taxon>
        <taxon>Chromadorea</taxon>
        <taxon>Rhabditida</taxon>
        <taxon>Rhabditina</taxon>
        <taxon>Rhabditomorpha</taxon>
        <taxon>Rhabditoidea</taxon>
        <taxon>Rhabditidae</taxon>
        <taxon>Peloderinae</taxon>
        <taxon>Caenorhabditis</taxon>
    </lineage>
</organism>
<evidence type="ECO:0000256" key="2">
    <source>
        <dbReference type="ARBA" id="ARBA00007647"/>
    </source>
</evidence>
<dbReference type="OrthoDB" id="5801206at2759"/>
<dbReference type="GO" id="GO:0016757">
    <property type="term" value="F:glycosyltransferase activity"/>
    <property type="evidence" value="ECO:0007669"/>
    <property type="project" value="UniProtKB-UniRule"/>
</dbReference>
<evidence type="ECO:0000256" key="3">
    <source>
        <dbReference type="ARBA" id="ARBA00022676"/>
    </source>
</evidence>
<feature type="transmembrane region" description="Helical" evidence="8">
    <location>
        <begin position="21"/>
        <end position="40"/>
    </location>
</feature>
<comment type="caution">
    <text evidence="9">The sequence shown here is derived from an EMBL/GenBank/DDBJ whole genome shotgun (WGS) entry which is preliminary data.</text>
</comment>
<keyword evidence="10" id="KW-1185">Reference proteome</keyword>
<comment type="similarity">
    <text evidence="2 8">Belongs to the glycosyltransferase 92 family.</text>
</comment>
<dbReference type="GO" id="GO:0005737">
    <property type="term" value="C:cytoplasm"/>
    <property type="evidence" value="ECO:0007669"/>
    <property type="project" value="TreeGrafter"/>
</dbReference>
<dbReference type="GO" id="GO:0016020">
    <property type="term" value="C:membrane"/>
    <property type="evidence" value="ECO:0007669"/>
    <property type="project" value="UniProtKB-SubCell"/>
</dbReference>
<evidence type="ECO:0000256" key="7">
    <source>
        <dbReference type="ARBA" id="ARBA00023136"/>
    </source>
</evidence>
<evidence type="ECO:0000313" key="9">
    <source>
        <dbReference type="EMBL" id="CAB3397038.1"/>
    </source>
</evidence>
<accession>A0A8S1E6D1</accession>
<dbReference type="Proteomes" id="UP000494206">
    <property type="component" value="Unassembled WGS sequence"/>
</dbReference>
<keyword evidence="5 8" id="KW-0812">Transmembrane</keyword>
<proteinExistence type="inferred from homology"/>
<evidence type="ECO:0000256" key="4">
    <source>
        <dbReference type="ARBA" id="ARBA00022679"/>
    </source>
</evidence>
<dbReference type="Pfam" id="PF01697">
    <property type="entry name" value="Glyco_transf_92"/>
    <property type="match status" value="1"/>
</dbReference>
<keyword evidence="6 8" id="KW-1133">Transmembrane helix</keyword>
<dbReference type="AlphaFoldDB" id="A0A8S1E6D1"/>
<evidence type="ECO:0000256" key="5">
    <source>
        <dbReference type="ARBA" id="ARBA00022692"/>
    </source>
</evidence>